<dbReference type="Gene3D" id="1.10.10.60">
    <property type="entry name" value="Homeodomain-like"/>
    <property type="match status" value="2"/>
</dbReference>
<sequence>SVQKWKLKVHNIETKFLALQEVAKAQKTKSKIAKDLDIPSNTLSTWIKNGDGIKLAYENQIFGLVRKRMRTAKHPDVEEALFLWFKNARAQDVPVSGPILQIKAEKLATGLGHTDFKCSNGWLDRFKERHSITFHAICGEANSVKQVWRGTTLLRVLQQYSPENVYNADESSLFYRLLPHVTCLKGETCNGGKRSKDRISILPFANMTGSGKLPMLVIGKSTKPRCFKGVKSLPTEYTANRNAWMTSDIFSNWIKKHDKKFKRQKCKVAICSRCLAHAPA</sequence>
<evidence type="ECO:0000256" key="1">
    <source>
        <dbReference type="ARBA" id="ARBA00023125"/>
    </source>
</evidence>
<keyword evidence="1" id="KW-0238">DNA-binding</keyword>
<reference evidence="3" key="2">
    <citation type="submission" date="2025-08" db="UniProtKB">
        <authorList>
            <consortium name="Ensembl"/>
        </authorList>
    </citation>
    <scope>IDENTIFICATION</scope>
</reference>
<dbReference type="InParanoid" id="H3AAG5"/>
<dbReference type="Proteomes" id="UP000008672">
    <property type="component" value="Unassembled WGS sequence"/>
</dbReference>
<keyword evidence="4" id="KW-1185">Reference proteome</keyword>
<evidence type="ECO:0000313" key="3">
    <source>
        <dbReference type="Ensembl" id="ENSLACP00000006636.1"/>
    </source>
</evidence>
<dbReference type="EMBL" id="AFYH01204050">
    <property type="status" value="NOT_ANNOTATED_CDS"/>
    <property type="molecule type" value="Genomic_DNA"/>
</dbReference>
<dbReference type="PROSITE" id="PS51253">
    <property type="entry name" value="HTH_CENPB"/>
    <property type="match status" value="1"/>
</dbReference>
<dbReference type="eggNOG" id="KOG3105">
    <property type="taxonomic scope" value="Eukaryota"/>
</dbReference>
<dbReference type="Pfam" id="PF03221">
    <property type="entry name" value="HTH_Tnp_Tc5"/>
    <property type="match status" value="1"/>
</dbReference>
<dbReference type="OMA" id="ISTIWNE"/>
<dbReference type="AlphaFoldDB" id="H3AAG5"/>
<dbReference type="GO" id="GO:0003677">
    <property type="term" value="F:DNA binding"/>
    <property type="evidence" value="ECO:0007669"/>
    <property type="project" value="UniProtKB-KW"/>
</dbReference>
<dbReference type="InterPro" id="IPR004875">
    <property type="entry name" value="DDE_SF_endonuclease_dom"/>
</dbReference>
<reference evidence="3" key="3">
    <citation type="submission" date="2025-09" db="UniProtKB">
        <authorList>
            <consortium name="Ensembl"/>
        </authorList>
    </citation>
    <scope>IDENTIFICATION</scope>
</reference>
<feature type="domain" description="HTH CENPB-type" evidence="2">
    <location>
        <begin position="65"/>
        <end position="136"/>
    </location>
</feature>
<dbReference type="Ensembl" id="ENSLACT00000006690.1">
    <property type="protein sequence ID" value="ENSLACP00000006636.1"/>
    <property type="gene ID" value="ENSLACG00000005886.1"/>
</dbReference>
<evidence type="ECO:0000259" key="2">
    <source>
        <dbReference type="PROSITE" id="PS51253"/>
    </source>
</evidence>
<dbReference type="SUPFAM" id="SSF46689">
    <property type="entry name" value="Homeodomain-like"/>
    <property type="match status" value="2"/>
</dbReference>
<dbReference type="HOGENOM" id="CLU_018294_1_0_1"/>
<protein>
    <recommendedName>
        <fullName evidence="2">HTH CENPB-type domain-containing protein</fullName>
    </recommendedName>
</protein>
<accession>H3AAG5</accession>
<name>H3AAG5_LATCH</name>
<dbReference type="Pfam" id="PF03184">
    <property type="entry name" value="DDE_1"/>
    <property type="match status" value="1"/>
</dbReference>
<dbReference type="SMART" id="SM00674">
    <property type="entry name" value="CENPB"/>
    <property type="match status" value="1"/>
</dbReference>
<dbReference type="InterPro" id="IPR050863">
    <property type="entry name" value="CenT-Element_Derived"/>
</dbReference>
<dbReference type="InterPro" id="IPR006600">
    <property type="entry name" value="HTH_CenpB_DNA-bd_dom"/>
</dbReference>
<dbReference type="InterPro" id="IPR009057">
    <property type="entry name" value="Homeodomain-like_sf"/>
</dbReference>
<organism evidence="3 4">
    <name type="scientific">Latimeria chalumnae</name>
    <name type="common">Coelacanth</name>
    <dbReference type="NCBI Taxonomy" id="7897"/>
    <lineage>
        <taxon>Eukaryota</taxon>
        <taxon>Metazoa</taxon>
        <taxon>Chordata</taxon>
        <taxon>Craniata</taxon>
        <taxon>Vertebrata</taxon>
        <taxon>Euteleostomi</taxon>
        <taxon>Coelacanthiformes</taxon>
        <taxon>Coelacanthidae</taxon>
        <taxon>Latimeria</taxon>
    </lineage>
</organism>
<reference evidence="4" key="1">
    <citation type="submission" date="2011-08" db="EMBL/GenBank/DDBJ databases">
        <title>The draft genome of Latimeria chalumnae.</title>
        <authorList>
            <person name="Di Palma F."/>
            <person name="Alfoldi J."/>
            <person name="Johnson J."/>
            <person name="Berlin A."/>
            <person name="Gnerre S."/>
            <person name="Jaffe D."/>
            <person name="MacCallum I."/>
            <person name="Young S."/>
            <person name="Walker B.J."/>
            <person name="Lander E."/>
            <person name="Lindblad-Toh K."/>
        </authorList>
    </citation>
    <scope>NUCLEOTIDE SEQUENCE [LARGE SCALE GENOMIC DNA]</scope>
    <source>
        <strain evidence="4">Wild caught</strain>
    </source>
</reference>
<dbReference type="PANTHER" id="PTHR19303:SF73">
    <property type="entry name" value="PROTEIN PDC2"/>
    <property type="match status" value="1"/>
</dbReference>
<dbReference type="GO" id="GO:0005634">
    <property type="term" value="C:nucleus"/>
    <property type="evidence" value="ECO:0007669"/>
    <property type="project" value="TreeGrafter"/>
</dbReference>
<proteinExistence type="predicted"/>
<dbReference type="PANTHER" id="PTHR19303">
    <property type="entry name" value="TRANSPOSON"/>
    <property type="match status" value="1"/>
</dbReference>
<evidence type="ECO:0000313" key="4">
    <source>
        <dbReference type="Proteomes" id="UP000008672"/>
    </source>
</evidence>
<dbReference type="GeneTree" id="ENSGT00940000160195"/>